<sequence>MISTENVSKHENRKRRLSAENESLQRLKLQNSPLSCHIELPNHPPVVIRQTEHRITRDAYV</sequence>
<name>A0A1E4SVT8_9ASCO</name>
<organism evidence="2 3">
    <name type="scientific">[Candida] arabinofermentans NRRL YB-2248</name>
    <dbReference type="NCBI Taxonomy" id="983967"/>
    <lineage>
        <taxon>Eukaryota</taxon>
        <taxon>Fungi</taxon>
        <taxon>Dikarya</taxon>
        <taxon>Ascomycota</taxon>
        <taxon>Saccharomycotina</taxon>
        <taxon>Pichiomycetes</taxon>
        <taxon>Pichiales</taxon>
        <taxon>Pichiaceae</taxon>
        <taxon>Ogataea</taxon>
        <taxon>Ogataea/Candida clade</taxon>
    </lineage>
</organism>
<feature type="region of interest" description="Disordered" evidence="1">
    <location>
        <begin position="1"/>
        <end position="23"/>
    </location>
</feature>
<protein>
    <submittedName>
        <fullName evidence="2">Uncharacterized protein</fullName>
    </submittedName>
</protein>
<dbReference type="AlphaFoldDB" id="A0A1E4SVT8"/>
<accession>A0A1E4SVT8</accession>
<feature type="non-terminal residue" evidence="2">
    <location>
        <position position="61"/>
    </location>
</feature>
<dbReference type="EMBL" id="KV453863">
    <property type="protein sequence ID" value="ODV83542.1"/>
    <property type="molecule type" value="Genomic_DNA"/>
</dbReference>
<reference evidence="3" key="1">
    <citation type="submission" date="2016-04" db="EMBL/GenBank/DDBJ databases">
        <title>Comparative genomics of biotechnologically important yeasts.</title>
        <authorList>
            <consortium name="DOE Joint Genome Institute"/>
            <person name="Riley R."/>
            <person name="Haridas S."/>
            <person name="Wolfe K.H."/>
            <person name="Lopes M.R."/>
            <person name="Hittinger C.T."/>
            <person name="Goker M."/>
            <person name="Salamov A."/>
            <person name="Wisecaver J."/>
            <person name="Long T.M."/>
            <person name="Aerts A.L."/>
            <person name="Barry K."/>
            <person name="Choi C."/>
            <person name="Clum A."/>
            <person name="Coughlan A.Y."/>
            <person name="Deshpande S."/>
            <person name="Douglass A.P."/>
            <person name="Hanson S.J."/>
            <person name="Klenk H.-P."/>
            <person name="Labutti K."/>
            <person name="Lapidus A."/>
            <person name="Lindquist E."/>
            <person name="Lipzen A."/>
            <person name="Meier-Kolthoff J.P."/>
            <person name="Ohm R.A."/>
            <person name="Otillar R.P."/>
            <person name="Pangilinan J."/>
            <person name="Peng Y."/>
            <person name="Rokas A."/>
            <person name="Rosa C.A."/>
            <person name="Scheuner C."/>
            <person name="Sibirny A.A."/>
            <person name="Slot J.C."/>
            <person name="Stielow J.B."/>
            <person name="Sun H."/>
            <person name="Kurtzman C.P."/>
            <person name="Blackwell M."/>
            <person name="Grigoriev I.V."/>
            <person name="Jeffries T.W."/>
        </authorList>
    </citation>
    <scope>NUCLEOTIDE SEQUENCE [LARGE SCALE GENOMIC DNA]</scope>
    <source>
        <strain evidence="3">NRRL YB-2248</strain>
    </source>
</reference>
<evidence type="ECO:0000313" key="3">
    <source>
        <dbReference type="Proteomes" id="UP000094801"/>
    </source>
</evidence>
<dbReference type="Proteomes" id="UP000094801">
    <property type="component" value="Unassembled WGS sequence"/>
</dbReference>
<evidence type="ECO:0000256" key="1">
    <source>
        <dbReference type="SAM" id="MobiDB-lite"/>
    </source>
</evidence>
<proteinExistence type="predicted"/>
<gene>
    <name evidence="2" type="ORF">CANARDRAFT_29977</name>
</gene>
<evidence type="ECO:0000313" key="2">
    <source>
        <dbReference type="EMBL" id="ODV83542.1"/>
    </source>
</evidence>
<keyword evidence="3" id="KW-1185">Reference proteome</keyword>